<evidence type="ECO:0000256" key="14">
    <source>
        <dbReference type="HAMAP-Rule" id="MF_00052"/>
    </source>
</evidence>
<keyword evidence="9 14" id="KW-0540">Nuclease</keyword>
<evidence type="ECO:0000256" key="16">
    <source>
        <dbReference type="RuleBase" id="RU003515"/>
    </source>
</evidence>
<evidence type="ECO:0000256" key="2">
    <source>
        <dbReference type="ARBA" id="ARBA00001946"/>
    </source>
</evidence>
<evidence type="ECO:0000256" key="11">
    <source>
        <dbReference type="ARBA" id="ARBA00022759"/>
    </source>
</evidence>
<dbReference type="EC" id="3.1.26.4" evidence="6 14"/>
<feature type="domain" description="RNase H type-2" evidence="17">
    <location>
        <begin position="69"/>
        <end position="258"/>
    </location>
</feature>
<comment type="cofactor">
    <cofactor evidence="14 15">
        <name>Mn(2+)</name>
        <dbReference type="ChEBI" id="CHEBI:29035"/>
    </cofactor>
    <cofactor evidence="14 15">
        <name>Mg(2+)</name>
        <dbReference type="ChEBI" id="CHEBI:18420"/>
    </cofactor>
    <text evidence="14 15">Manganese or magnesium. Binds 1 divalent metal ion per monomer in the absence of substrate. May bind a second metal ion after substrate binding.</text>
</comment>
<evidence type="ECO:0000256" key="10">
    <source>
        <dbReference type="ARBA" id="ARBA00022723"/>
    </source>
</evidence>
<dbReference type="HAMAP" id="MF_00052_B">
    <property type="entry name" value="RNase_HII_B"/>
    <property type="match status" value="1"/>
</dbReference>
<evidence type="ECO:0000256" key="15">
    <source>
        <dbReference type="PROSITE-ProRule" id="PRU01319"/>
    </source>
</evidence>
<feature type="binding site" evidence="14 15">
    <location>
        <position position="168"/>
    </location>
    <ligand>
        <name>a divalent metal cation</name>
        <dbReference type="ChEBI" id="CHEBI:60240"/>
    </ligand>
</feature>
<dbReference type="NCBIfam" id="NF000594">
    <property type="entry name" value="PRK00015.1-1"/>
    <property type="match status" value="1"/>
</dbReference>
<evidence type="ECO:0000256" key="1">
    <source>
        <dbReference type="ARBA" id="ARBA00000077"/>
    </source>
</evidence>
<evidence type="ECO:0000256" key="8">
    <source>
        <dbReference type="ARBA" id="ARBA00022490"/>
    </source>
</evidence>
<evidence type="ECO:0000313" key="18">
    <source>
        <dbReference type="EMBL" id="MFC3211297.1"/>
    </source>
</evidence>
<dbReference type="PANTHER" id="PTHR10954:SF18">
    <property type="entry name" value="RIBONUCLEASE HII"/>
    <property type="match status" value="1"/>
</dbReference>
<comment type="caution">
    <text evidence="18">The sequence shown here is derived from an EMBL/GenBank/DDBJ whole genome shotgun (WGS) entry which is preliminary data.</text>
</comment>
<comment type="function">
    <text evidence="3 14 16">Endonuclease that specifically degrades the RNA of RNA-DNA hybrids.</text>
</comment>
<evidence type="ECO:0000256" key="7">
    <source>
        <dbReference type="ARBA" id="ARBA00019179"/>
    </source>
</evidence>
<dbReference type="InterPro" id="IPR036397">
    <property type="entry name" value="RNaseH_sf"/>
</dbReference>
<dbReference type="Pfam" id="PF01351">
    <property type="entry name" value="RNase_HII"/>
    <property type="match status" value="1"/>
</dbReference>
<keyword evidence="12 14" id="KW-0378">Hydrolase</keyword>
<gene>
    <name evidence="14" type="primary">rnhB</name>
    <name evidence="18" type="ORF">ACFOEJ_09460</name>
</gene>
<proteinExistence type="inferred from homology"/>
<dbReference type="PANTHER" id="PTHR10954">
    <property type="entry name" value="RIBONUCLEASE H2 SUBUNIT A"/>
    <property type="match status" value="1"/>
</dbReference>
<feature type="binding site" evidence="14 15">
    <location>
        <position position="76"/>
    </location>
    <ligand>
        <name>a divalent metal cation</name>
        <dbReference type="ChEBI" id="CHEBI:60240"/>
    </ligand>
</feature>
<evidence type="ECO:0000256" key="13">
    <source>
        <dbReference type="ARBA" id="ARBA00023211"/>
    </source>
</evidence>
<keyword evidence="11 14" id="KW-0255">Endonuclease</keyword>
<evidence type="ECO:0000256" key="4">
    <source>
        <dbReference type="ARBA" id="ARBA00004496"/>
    </source>
</evidence>
<feature type="binding site" evidence="14 15">
    <location>
        <position position="75"/>
    </location>
    <ligand>
        <name>a divalent metal cation</name>
        <dbReference type="ChEBI" id="CHEBI:60240"/>
    </ligand>
</feature>
<protein>
    <recommendedName>
        <fullName evidence="7 14">Ribonuclease HII</fullName>
        <shortName evidence="14">RNase HII</shortName>
        <ecNumber evidence="6 14">3.1.26.4</ecNumber>
    </recommendedName>
</protein>
<dbReference type="InterPro" id="IPR001352">
    <property type="entry name" value="RNase_HII/HIII"/>
</dbReference>
<evidence type="ECO:0000256" key="5">
    <source>
        <dbReference type="ARBA" id="ARBA00007383"/>
    </source>
</evidence>
<evidence type="ECO:0000256" key="6">
    <source>
        <dbReference type="ARBA" id="ARBA00012180"/>
    </source>
</evidence>
<name>A0ABV7KPD1_PLAOK</name>
<evidence type="ECO:0000256" key="9">
    <source>
        <dbReference type="ARBA" id="ARBA00022722"/>
    </source>
</evidence>
<dbReference type="Proteomes" id="UP001595625">
    <property type="component" value="Unassembled WGS sequence"/>
</dbReference>
<dbReference type="EMBL" id="JBHRUJ010000016">
    <property type="protein sequence ID" value="MFC3211297.1"/>
    <property type="molecule type" value="Genomic_DNA"/>
</dbReference>
<dbReference type="PROSITE" id="PS51975">
    <property type="entry name" value="RNASE_H_2"/>
    <property type="match status" value="1"/>
</dbReference>
<keyword evidence="8 14" id="KW-0963">Cytoplasm</keyword>
<keyword evidence="10 14" id="KW-0479">Metal-binding</keyword>
<keyword evidence="19" id="KW-1185">Reference proteome</keyword>
<dbReference type="GO" id="GO:0004523">
    <property type="term" value="F:RNA-DNA hybrid ribonuclease activity"/>
    <property type="evidence" value="ECO:0007669"/>
    <property type="project" value="UniProtKB-EC"/>
</dbReference>
<organism evidence="18 19">
    <name type="scientific">Planomicrobium okeanokoites</name>
    <name type="common">Planococcus okeanokoites</name>
    <name type="synonym">Flavobacterium okeanokoites</name>
    <dbReference type="NCBI Taxonomy" id="244"/>
    <lineage>
        <taxon>Bacteria</taxon>
        <taxon>Bacillati</taxon>
        <taxon>Bacillota</taxon>
        <taxon>Bacilli</taxon>
        <taxon>Bacillales</taxon>
        <taxon>Caryophanaceae</taxon>
        <taxon>Planomicrobium</taxon>
    </lineage>
</organism>
<evidence type="ECO:0000313" key="19">
    <source>
        <dbReference type="Proteomes" id="UP001595625"/>
    </source>
</evidence>
<evidence type="ECO:0000256" key="3">
    <source>
        <dbReference type="ARBA" id="ARBA00004065"/>
    </source>
</evidence>
<dbReference type="CDD" id="cd07182">
    <property type="entry name" value="RNase_HII_bacteria_HII_like"/>
    <property type="match status" value="1"/>
</dbReference>
<evidence type="ECO:0000256" key="12">
    <source>
        <dbReference type="ARBA" id="ARBA00022801"/>
    </source>
</evidence>
<dbReference type="InterPro" id="IPR012337">
    <property type="entry name" value="RNaseH-like_sf"/>
</dbReference>
<accession>A0ABV7KPD1</accession>
<sequence length="263" mass="29137">MQTIKIIREKLGETEKWEPWIDELETDERKAVQKLLASWKRKQSLQEKLFENLELKQQFDHSFKESPDWTVAGIDEAGRGPLAGPVVTAAVILPDHCPTLLGLDDSKKIPKAKREFFAEEIKKVAVSYAVHIQPPEEIDRLNIYQATKQSMAEAAMSLEPAPSIILADAMQLDVGIPCASIIKGDAKSLSIAAASILAKTGRDAIMEAYAAEYPGYGFEQHAGYGTKSHVQAINELGITPIHRRTFEPVKGIVEQADAMKMNE</sequence>
<comment type="catalytic activity">
    <reaction evidence="1 14 15 16">
        <text>Endonucleolytic cleavage to 5'-phosphomonoester.</text>
        <dbReference type="EC" id="3.1.26.4"/>
    </reaction>
</comment>
<dbReference type="NCBIfam" id="NF000595">
    <property type="entry name" value="PRK00015.1-3"/>
    <property type="match status" value="1"/>
</dbReference>
<keyword evidence="13 14" id="KW-0464">Manganese</keyword>
<reference evidence="19" key="1">
    <citation type="journal article" date="2019" name="Int. J. Syst. Evol. Microbiol.">
        <title>The Global Catalogue of Microorganisms (GCM) 10K type strain sequencing project: providing services to taxonomists for standard genome sequencing and annotation.</title>
        <authorList>
            <consortium name="The Broad Institute Genomics Platform"/>
            <consortium name="The Broad Institute Genome Sequencing Center for Infectious Disease"/>
            <person name="Wu L."/>
            <person name="Ma J."/>
        </authorList>
    </citation>
    <scope>NUCLEOTIDE SEQUENCE [LARGE SCALE GENOMIC DNA]</scope>
    <source>
        <strain evidence="19">CCM 320</strain>
    </source>
</reference>
<comment type="similarity">
    <text evidence="5 14 16">Belongs to the RNase HII family.</text>
</comment>
<dbReference type="RefSeq" id="WP_117312431.1">
    <property type="nucleotide sequence ID" value="NZ_JBHRUJ010000016.1"/>
</dbReference>
<dbReference type="Gene3D" id="3.30.420.10">
    <property type="entry name" value="Ribonuclease H-like superfamily/Ribonuclease H"/>
    <property type="match status" value="1"/>
</dbReference>
<dbReference type="InterPro" id="IPR024567">
    <property type="entry name" value="RNase_HII/HIII_dom"/>
</dbReference>
<comment type="subcellular location">
    <subcellularLocation>
        <location evidence="4 14">Cytoplasm</location>
    </subcellularLocation>
</comment>
<evidence type="ECO:0000259" key="17">
    <source>
        <dbReference type="PROSITE" id="PS51975"/>
    </source>
</evidence>
<comment type="cofactor">
    <cofactor evidence="2">
        <name>Mg(2+)</name>
        <dbReference type="ChEBI" id="CHEBI:18420"/>
    </cofactor>
</comment>
<dbReference type="InterPro" id="IPR022898">
    <property type="entry name" value="RNase_HII"/>
</dbReference>
<dbReference type="SUPFAM" id="SSF53098">
    <property type="entry name" value="Ribonuclease H-like"/>
    <property type="match status" value="1"/>
</dbReference>